<dbReference type="RefSeq" id="WP_181057364.1">
    <property type="nucleotide sequence ID" value="NZ_JACDTY010000004.1"/>
</dbReference>
<name>A0A838B227_9HYPH</name>
<gene>
    <name evidence="1" type="ORF">H0241_10570</name>
</gene>
<keyword evidence="2" id="KW-1185">Reference proteome</keyword>
<accession>A0A838B227</accession>
<comment type="caution">
    <text evidence="1">The sequence shown here is derived from an EMBL/GenBank/DDBJ whole genome shotgun (WGS) entry which is preliminary data.</text>
</comment>
<organism evidence="1 2">
    <name type="scientific">Mesorhizobium neociceri</name>
    <dbReference type="NCBI Taxonomy" id="1307853"/>
    <lineage>
        <taxon>Bacteria</taxon>
        <taxon>Pseudomonadati</taxon>
        <taxon>Pseudomonadota</taxon>
        <taxon>Alphaproteobacteria</taxon>
        <taxon>Hyphomicrobiales</taxon>
        <taxon>Phyllobacteriaceae</taxon>
        <taxon>Mesorhizobium</taxon>
    </lineage>
</organism>
<dbReference type="EMBL" id="JACDTY010000004">
    <property type="protein sequence ID" value="MBA1140696.1"/>
    <property type="molecule type" value="Genomic_DNA"/>
</dbReference>
<protein>
    <submittedName>
        <fullName evidence="1">Uncharacterized protein</fullName>
    </submittedName>
</protein>
<reference evidence="1 2" key="1">
    <citation type="submission" date="2020-07" db="EMBL/GenBank/DDBJ databases">
        <title>Definition of the novel symbiovar canariense within Mesorhizobium novociceri, a new species of genus Mesorhizobium nodulating Cicer canariense in the Caldera de Taburiente National Park (La Palma, Canary Islands).</title>
        <authorList>
            <person name="Leon-Barrios M."/>
            <person name="Perez-Yepez J."/>
            <person name="Flores-Felix J.D."/>
            <person name="Ramirez-Baena M.H."/>
            <person name="Pulido-Suarez L."/>
            <person name="Igual J.M."/>
            <person name="Velazquez E."/>
            <person name="Peix A."/>
        </authorList>
    </citation>
    <scope>NUCLEOTIDE SEQUENCE [LARGE SCALE GENOMIC DNA]</scope>
    <source>
        <strain evidence="1 2">CCANP35</strain>
    </source>
</reference>
<sequence length="70" mass="7734">MEDPAVTVGLVIHYARISLAQRVPIPPVIIELLTRRVEEGDPACIMVAEWCDASGLLDLKPLTRSKRRPG</sequence>
<dbReference type="Proteomes" id="UP000558284">
    <property type="component" value="Unassembled WGS sequence"/>
</dbReference>
<dbReference type="AlphaFoldDB" id="A0A838B227"/>
<evidence type="ECO:0000313" key="2">
    <source>
        <dbReference type="Proteomes" id="UP000558284"/>
    </source>
</evidence>
<evidence type="ECO:0000313" key="1">
    <source>
        <dbReference type="EMBL" id="MBA1140696.1"/>
    </source>
</evidence>
<proteinExistence type="predicted"/>